<feature type="domain" description="Glycosyl hydrolase 94 catalytic" evidence="6">
    <location>
        <begin position="340"/>
        <end position="611"/>
    </location>
</feature>
<evidence type="ECO:0000259" key="4">
    <source>
        <dbReference type="Pfam" id="PF03633"/>
    </source>
</evidence>
<dbReference type="InterPro" id="IPR010383">
    <property type="entry name" value="Glyco_hydrolase_94_b-supersand"/>
</dbReference>
<evidence type="ECO:0000313" key="7">
    <source>
        <dbReference type="EMBL" id="KXJ88847.1"/>
    </source>
</evidence>
<dbReference type="GO" id="GO:0030245">
    <property type="term" value="P:cellulose catabolic process"/>
    <property type="evidence" value="ECO:0007669"/>
    <property type="project" value="InterPro"/>
</dbReference>
<dbReference type="InParanoid" id="A0A136IVA2"/>
<dbReference type="PANTHER" id="PTHR37469:SF2">
    <property type="entry name" value="CELLOBIONIC ACID PHOSPHORYLASE"/>
    <property type="match status" value="1"/>
</dbReference>
<dbReference type="Pfam" id="PF17167">
    <property type="entry name" value="Glyco_hydro_94"/>
    <property type="match status" value="2"/>
</dbReference>
<keyword evidence="1" id="KW-0328">Glycosyltransferase</keyword>
<dbReference type="EMBL" id="KQ964257">
    <property type="protein sequence ID" value="KXJ88847.1"/>
    <property type="molecule type" value="Genomic_DNA"/>
</dbReference>
<dbReference type="PANTHER" id="PTHR37469">
    <property type="entry name" value="CELLOBIONIC ACID PHOSPHORYLASE-RELATED"/>
    <property type="match status" value="1"/>
</dbReference>
<evidence type="ECO:0000256" key="1">
    <source>
        <dbReference type="ARBA" id="ARBA00022676"/>
    </source>
</evidence>
<keyword evidence="2" id="KW-0808">Transferase</keyword>
<dbReference type="Gene3D" id="1.50.10.10">
    <property type="match status" value="1"/>
</dbReference>
<feature type="region of interest" description="Disordered" evidence="3">
    <location>
        <begin position="604"/>
        <end position="635"/>
    </location>
</feature>
<name>A0A136IVA2_9PEZI</name>
<dbReference type="GO" id="GO:0016787">
    <property type="term" value="F:hydrolase activity"/>
    <property type="evidence" value="ECO:0007669"/>
    <property type="project" value="UniProtKB-KW"/>
</dbReference>
<dbReference type="Pfam" id="PF06165">
    <property type="entry name" value="GH94_b-supersand"/>
    <property type="match status" value="1"/>
</dbReference>
<organism evidence="7 8">
    <name type="scientific">Microdochium bolleyi</name>
    <dbReference type="NCBI Taxonomy" id="196109"/>
    <lineage>
        <taxon>Eukaryota</taxon>
        <taxon>Fungi</taxon>
        <taxon>Dikarya</taxon>
        <taxon>Ascomycota</taxon>
        <taxon>Pezizomycotina</taxon>
        <taxon>Sordariomycetes</taxon>
        <taxon>Xylariomycetidae</taxon>
        <taxon>Xylariales</taxon>
        <taxon>Microdochiaceae</taxon>
        <taxon>Microdochium</taxon>
    </lineage>
</organism>
<feature type="compositionally biased region" description="Low complexity" evidence="3">
    <location>
        <begin position="610"/>
        <end position="619"/>
    </location>
</feature>
<dbReference type="InterPro" id="IPR052047">
    <property type="entry name" value="GH94_Enzymes"/>
</dbReference>
<feature type="domain" description="Glycoside hydrolase family 65 C-terminal" evidence="4">
    <location>
        <begin position="787"/>
        <end position="824"/>
    </location>
</feature>
<dbReference type="InterPro" id="IPR008928">
    <property type="entry name" value="6-hairpin_glycosidase_sf"/>
</dbReference>
<evidence type="ECO:0000256" key="2">
    <source>
        <dbReference type="ARBA" id="ARBA00022679"/>
    </source>
</evidence>
<dbReference type="GO" id="GO:0016758">
    <property type="term" value="F:hexosyltransferase activity"/>
    <property type="evidence" value="ECO:0007669"/>
    <property type="project" value="InterPro"/>
</dbReference>
<keyword evidence="8" id="KW-1185">Reference proteome</keyword>
<dbReference type="SUPFAM" id="SSF74650">
    <property type="entry name" value="Galactose mutarotase-like"/>
    <property type="match status" value="1"/>
</dbReference>
<evidence type="ECO:0000259" key="6">
    <source>
        <dbReference type="Pfam" id="PF17167"/>
    </source>
</evidence>
<dbReference type="InterPro" id="IPR037814">
    <property type="entry name" value="GH94N_CBAP"/>
</dbReference>
<dbReference type="InterPro" id="IPR011013">
    <property type="entry name" value="Gal_mutarotase_sf_dom"/>
</dbReference>
<dbReference type="GO" id="GO:0030246">
    <property type="term" value="F:carbohydrate binding"/>
    <property type="evidence" value="ECO:0007669"/>
    <property type="project" value="InterPro"/>
</dbReference>
<feature type="region of interest" description="Disordered" evidence="3">
    <location>
        <begin position="1"/>
        <end position="20"/>
    </location>
</feature>
<accession>A0A136IVA2</accession>
<dbReference type="Gene3D" id="2.60.420.10">
    <property type="entry name" value="Maltose phosphorylase, domain 3"/>
    <property type="match status" value="1"/>
</dbReference>
<dbReference type="Proteomes" id="UP000070501">
    <property type="component" value="Unassembled WGS sequence"/>
</dbReference>
<dbReference type="Pfam" id="PF03633">
    <property type="entry name" value="Glyco_hydro_65C"/>
    <property type="match status" value="1"/>
</dbReference>
<feature type="domain" description="Glycosyl hydrolase 94 catalytic" evidence="6">
    <location>
        <begin position="625"/>
        <end position="785"/>
    </location>
</feature>
<dbReference type="InterPro" id="IPR037018">
    <property type="entry name" value="GH65_N"/>
</dbReference>
<feature type="domain" description="Glycosyl hydrolase 94 supersandwich" evidence="5">
    <location>
        <begin position="76"/>
        <end position="272"/>
    </location>
</feature>
<evidence type="ECO:0000256" key="3">
    <source>
        <dbReference type="SAM" id="MobiDB-lite"/>
    </source>
</evidence>
<dbReference type="SUPFAM" id="SSF48208">
    <property type="entry name" value="Six-hairpin glycosidases"/>
    <property type="match status" value="1"/>
</dbReference>
<reference evidence="8" key="1">
    <citation type="submission" date="2016-02" db="EMBL/GenBank/DDBJ databases">
        <title>Draft genome sequence of Microdochium bolleyi, a fungal endophyte of beachgrass.</title>
        <authorList>
            <consortium name="DOE Joint Genome Institute"/>
            <person name="David A.S."/>
            <person name="May G."/>
            <person name="Haridas S."/>
            <person name="Lim J."/>
            <person name="Wang M."/>
            <person name="Labutti K."/>
            <person name="Lipzen A."/>
            <person name="Barry K."/>
            <person name="Grigoriev I.V."/>
        </authorList>
    </citation>
    <scope>NUCLEOTIDE SEQUENCE [LARGE SCALE GENOMIC DNA]</scope>
    <source>
        <strain evidence="8">J235TASD1</strain>
    </source>
</reference>
<dbReference type="CDD" id="cd11748">
    <property type="entry name" value="GH94N_NdvB_like"/>
    <property type="match status" value="1"/>
</dbReference>
<feature type="compositionally biased region" description="Basic and acidic residues" evidence="3">
    <location>
        <begin position="1"/>
        <end position="14"/>
    </location>
</feature>
<evidence type="ECO:0000313" key="8">
    <source>
        <dbReference type="Proteomes" id="UP000070501"/>
    </source>
</evidence>
<gene>
    <name evidence="7" type="ORF">Micbo1qcDRAFT_16294</name>
</gene>
<protein>
    <submittedName>
        <fullName evidence="7">Glycoside hydrolase family 94 protein</fullName>
    </submittedName>
</protein>
<evidence type="ECO:0000259" key="5">
    <source>
        <dbReference type="Pfam" id="PF06165"/>
    </source>
</evidence>
<feature type="compositionally biased region" description="Polar residues" evidence="3">
    <location>
        <begin position="620"/>
        <end position="635"/>
    </location>
</feature>
<dbReference type="Gene3D" id="2.70.98.40">
    <property type="entry name" value="Glycoside hydrolase, family 65, N-terminal domain"/>
    <property type="match status" value="1"/>
</dbReference>
<dbReference type="InterPro" id="IPR005194">
    <property type="entry name" value="Glyco_hydro_65_C"/>
</dbReference>
<dbReference type="OrthoDB" id="5337493at2759"/>
<keyword evidence="7" id="KW-0378">Hydrolase</keyword>
<dbReference type="InterPro" id="IPR033432">
    <property type="entry name" value="GH94_catalytic"/>
</dbReference>
<proteinExistence type="predicted"/>
<dbReference type="InterPro" id="IPR012341">
    <property type="entry name" value="6hp_glycosidase-like_sf"/>
</dbReference>
<dbReference type="AlphaFoldDB" id="A0A136IVA2"/>
<sequence length="865" mass="95492">MTKETILHPTDNGERYQLSSPTAMPKAGGFLWNHKMMIHATCRGYATAQFMQPEPAKYSHAPNIEAKTFMQPEQAYYAHHPGRFVYIRDDETGQVFSAPYEPVRASLDSFSFIAGKHDMAWTAEHLGIRVVMTLTLPSHDVAELWTVTVSNLSERARKVSVYPYFVIGYMSWMNQSAEYRPDLVGIVGSCITPYQKAADYWKNKYLKDKTYFLCETTPDSWEANLAAFEGEGGLHSPSALQQAELSNSDARYETPAAVVQYKISLAASHSSSTNGTTNGAPVNGTGAAGGDTTKEFRFMFGPAYDDAEISTMKDKYLSKAGFAAATEEYAAYVAQGRGVLQMSTPDPALDNFVNHWLPRQVYYHGDVNRLSTDPQTRNYLQDNMGMTWVKPSVARAAILHALSQQRDNGAMPDGIILVEGAELKYINTVPHTDHCVWVPVAVEAYVVETGDYSVLDEVVETDNGDKFTAFERVGRAMDWLLSDEARDERGLSYIAQGDWCDPMNMAGIKGKGVSGWLTVATGYALRLWAEVVEQHKQGTAEAAELVEHFRAGARDVNAVANKHLWDGEWFARGITDDNVTFGVKDDPEGRIWLNPQAWAMLGGAAAEDNTSTSSSTQTTAMTNGNGSAASGTTGKSTKIEKMMHAVESQLETPHGVAMFGPPFTGMREDIGRVTQKYPGNGENASIYNHAAIFYIHALYDLAASASVTSAAAQETADRAYRLLRKMLPGPTEDDYLQRGQLPVYTPNYYRGAWREFPRTAGLSSQLFNTGTVSWQYRCFIEGLCGLRGCKEGLTFRPFLPSEWDRVDVVRKFRGAEFDVSIRRDASVGAGNVVVRDGEGKVLEGGRFTGIREGERYKVEVLISAV</sequence>